<protein>
    <submittedName>
        <fullName evidence="6">Nuclear receptor corepressor 2</fullName>
    </submittedName>
</protein>
<dbReference type="InterPro" id="IPR051571">
    <property type="entry name" value="N-CoR_corepressor"/>
</dbReference>
<dbReference type="STRING" id="99883.ENSTNIP00000006233"/>
<evidence type="ECO:0000259" key="5">
    <source>
        <dbReference type="PROSITE" id="PS51294"/>
    </source>
</evidence>
<proteinExistence type="inferred from homology"/>
<feature type="compositionally biased region" description="Polar residues" evidence="2">
    <location>
        <begin position="138"/>
        <end position="148"/>
    </location>
</feature>
<feature type="region of interest" description="Disordered" evidence="2">
    <location>
        <begin position="1759"/>
        <end position="1789"/>
    </location>
</feature>
<feature type="region of interest" description="Disordered" evidence="2">
    <location>
        <begin position="132"/>
        <end position="221"/>
    </location>
</feature>
<feature type="compositionally biased region" description="Polar residues" evidence="2">
    <location>
        <begin position="531"/>
        <end position="543"/>
    </location>
</feature>
<feature type="region of interest" description="Disordered" evidence="2">
    <location>
        <begin position="1804"/>
        <end position="1958"/>
    </location>
</feature>
<dbReference type="HOGENOM" id="CLU_000922_0_0_1"/>
<feature type="compositionally biased region" description="Polar residues" evidence="2">
    <location>
        <begin position="1138"/>
        <end position="1148"/>
    </location>
</feature>
<dbReference type="CDD" id="cd00167">
    <property type="entry name" value="SANT"/>
    <property type="match status" value="1"/>
</dbReference>
<feature type="region of interest" description="Disordered" evidence="2">
    <location>
        <begin position="781"/>
        <end position="809"/>
    </location>
</feature>
<dbReference type="SMART" id="SM00717">
    <property type="entry name" value="SANT"/>
    <property type="match status" value="2"/>
</dbReference>
<feature type="compositionally biased region" description="Basic and acidic residues" evidence="2">
    <location>
        <begin position="612"/>
        <end position="625"/>
    </location>
</feature>
<evidence type="ECO:0000259" key="3">
    <source>
        <dbReference type="PROSITE" id="PS50090"/>
    </source>
</evidence>
<feature type="region of interest" description="Disordered" evidence="2">
    <location>
        <begin position="951"/>
        <end position="978"/>
    </location>
</feature>
<feature type="region of interest" description="Disordered" evidence="2">
    <location>
        <begin position="268"/>
        <end position="489"/>
    </location>
</feature>
<dbReference type="PROSITE" id="PS51293">
    <property type="entry name" value="SANT"/>
    <property type="match status" value="2"/>
</dbReference>
<feature type="domain" description="SANT" evidence="4">
    <location>
        <begin position="213"/>
        <end position="264"/>
    </location>
</feature>
<dbReference type="InterPro" id="IPR009057">
    <property type="entry name" value="Homeodomain-like_sf"/>
</dbReference>
<feature type="region of interest" description="Disordered" evidence="2">
    <location>
        <begin position="997"/>
        <end position="1148"/>
    </location>
</feature>
<feature type="compositionally biased region" description="Polar residues" evidence="2">
    <location>
        <begin position="1113"/>
        <end position="1123"/>
    </location>
</feature>
<dbReference type="Gene3D" id="1.20.58.1880">
    <property type="match status" value="1"/>
</dbReference>
<evidence type="ECO:0000313" key="6">
    <source>
        <dbReference type="Ensembl" id="ENSTNIP00000006233.1"/>
    </source>
</evidence>
<feature type="compositionally biased region" description="Polar residues" evidence="2">
    <location>
        <begin position="1665"/>
        <end position="1677"/>
    </location>
</feature>
<feature type="compositionally biased region" description="Low complexity" evidence="2">
    <location>
        <begin position="544"/>
        <end position="559"/>
    </location>
</feature>
<comment type="similarity">
    <text evidence="1">Belongs to the N-CoR nuclear receptor corepressors family.</text>
</comment>
<dbReference type="FunFam" id="1.20.58.1880:FF:000002">
    <property type="entry name" value="nuclear receptor corepressor 2 isoform X1"/>
    <property type="match status" value="1"/>
</dbReference>
<feature type="domain" description="HTH myb-type" evidence="5">
    <location>
        <begin position="217"/>
        <end position="264"/>
    </location>
</feature>
<feature type="region of interest" description="Disordered" evidence="2">
    <location>
        <begin position="531"/>
        <end position="590"/>
    </location>
</feature>
<feature type="compositionally biased region" description="Low complexity" evidence="2">
    <location>
        <begin position="1460"/>
        <end position="1471"/>
    </location>
</feature>
<dbReference type="GO" id="GO:0003714">
    <property type="term" value="F:transcription corepressor activity"/>
    <property type="evidence" value="ECO:0007669"/>
    <property type="project" value="TreeGrafter"/>
</dbReference>
<dbReference type="GO" id="GO:0030225">
    <property type="term" value="P:macrophage differentiation"/>
    <property type="evidence" value="ECO:0007669"/>
    <property type="project" value="Ensembl"/>
</dbReference>
<dbReference type="SUPFAM" id="SSF46689">
    <property type="entry name" value="Homeodomain-like"/>
    <property type="match status" value="2"/>
</dbReference>
<reference evidence="6" key="3">
    <citation type="submission" date="2025-09" db="UniProtKB">
        <authorList>
            <consortium name="Ensembl"/>
        </authorList>
    </citation>
    <scope>IDENTIFICATION</scope>
</reference>
<dbReference type="PANTHER" id="PTHR13992">
    <property type="entry name" value="NUCLEAR RECEPTOR CO-REPRESSOR RELATED NCOR"/>
    <property type="match status" value="1"/>
</dbReference>
<dbReference type="Ensembl" id="ENSTNIT00000006381.1">
    <property type="protein sequence ID" value="ENSTNIP00000006233.1"/>
    <property type="gene ID" value="ENSTNIG00000003638.1"/>
</dbReference>
<reference evidence="7" key="1">
    <citation type="journal article" date="2004" name="Nature">
        <title>Genome duplication in the teleost fish Tetraodon nigroviridis reveals the early vertebrate proto-karyotype.</title>
        <authorList>
            <person name="Jaillon O."/>
            <person name="Aury J.-M."/>
            <person name="Brunet F."/>
            <person name="Petit J.-L."/>
            <person name="Stange-Thomann N."/>
            <person name="Mauceli E."/>
            <person name="Bouneau L."/>
            <person name="Fischer C."/>
            <person name="Ozouf-Costaz C."/>
            <person name="Bernot A."/>
            <person name="Nicaud S."/>
            <person name="Jaffe D."/>
            <person name="Fisher S."/>
            <person name="Lutfalla G."/>
            <person name="Dossat C."/>
            <person name="Segurens B."/>
            <person name="Dasilva C."/>
            <person name="Salanoubat M."/>
            <person name="Levy M."/>
            <person name="Boudet N."/>
            <person name="Castellano S."/>
            <person name="Anthouard V."/>
            <person name="Jubin C."/>
            <person name="Castelli V."/>
            <person name="Katinka M."/>
            <person name="Vacherie B."/>
            <person name="Biemont C."/>
            <person name="Skalli Z."/>
            <person name="Cattolico L."/>
            <person name="Poulain J."/>
            <person name="De Berardinis V."/>
            <person name="Cruaud C."/>
            <person name="Duprat S."/>
            <person name="Brottier P."/>
            <person name="Coutanceau J.-P."/>
            <person name="Gouzy J."/>
            <person name="Parra G."/>
            <person name="Lardier G."/>
            <person name="Chapple C."/>
            <person name="McKernan K.J."/>
            <person name="McEwan P."/>
            <person name="Bosak S."/>
            <person name="Kellis M."/>
            <person name="Volff J.-N."/>
            <person name="Guigo R."/>
            <person name="Zody M.C."/>
            <person name="Mesirov J."/>
            <person name="Lindblad-Toh K."/>
            <person name="Birren B."/>
            <person name="Nusbaum C."/>
            <person name="Kahn D."/>
            <person name="Robinson-Rechavi M."/>
            <person name="Laudet V."/>
            <person name="Schachter V."/>
            <person name="Quetier F."/>
            <person name="Saurin W."/>
            <person name="Scarpelli C."/>
            <person name="Wincker P."/>
            <person name="Lander E.S."/>
            <person name="Weissenbach J."/>
            <person name="Roest Crollius H."/>
        </authorList>
    </citation>
    <scope>NUCLEOTIDE SEQUENCE [LARGE SCALE GENOMIC DNA]</scope>
</reference>
<feature type="compositionally biased region" description="Polar residues" evidence="2">
    <location>
        <begin position="471"/>
        <end position="483"/>
    </location>
</feature>
<dbReference type="InParanoid" id="H3CDB0"/>
<dbReference type="Proteomes" id="UP000007303">
    <property type="component" value="Unassembled WGS sequence"/>
</dbReference>
<feature type="compositionally biased region" description="Basic and acidic residues" evidence="2">
    <location>
        <begin position="1568"/>
        <end position="1582"/>
    </location>
</feature>
<feature type="compositionally biased region" description="Basic and acidic residues" evidence="2">
    <location>
        <begin position="1447"/>
        <end position="1458"/>
    </location>
</feature>
<feature type="region of interest" description="Disordered" evidence="2">
    <location>
        <begin position="1625"/>
        <end position="1725"/>
    </location>
</feature>
<feature type="compositionally biased region" description="Basic and acidic residues" evidence="2">
    <location>
        <begin position="339"/>
        <end position="351"/>
    </location>
</feature>
<organism evidence="6 7">
    <name type="scientific">Tetraodon nigroviridis</name>
    <name type="common">Spotted green pufferfish</name>
    <name type="synonym">Chelonodon nigroviridis</name>
    <dbReference type="NCBI Taxonomy" id="99883"/>
    <lineage>
        <taxon>Eukaryota</taxon>
        <taxon>Metazoa</taxon>
        <taxon>Chordata</taxon>
        <taxon>Craniata</taxon>
        <taxon>Vertebrata</taxon>
        <taxon>Euteleostomi</taxon>
        <taxon>Actinopterygii</taxon>
        <taxon>Neopterygii</taxon>
        <taxon>Teleostei</taxon>
        <taxon>Neoteleostei</taxon>
        <taxon>Acanthomorphata</taxon>
        <taxon>Eupercaria</taxon>
        <taxon>Tetraodontiformes</taxon>
        <taxon>Tetradontoidea</taxon>
        <taxon>Tetraodontidae</taxon>
        <taxon>Tetraodon</taxon>
    </lineage>
</organism>
<feature type="compositionally biased region" description="Low complexity" evidence="2">
    <location>
        <begin position="1711"/>
        <end position="1721"/>
    </location>
</feature>
<evidence type="ECO:0000259" key="4">
    <source>
        <dbReference type="PROSITE" id="PS51293"/>
    </source>
</evidence>
<feature type="compositionally biased region" description="Acidic residues" evidence="2">
    <location>
        <begin position="153"/>
        <end position="164"/>
    </location>
</feature>
<dbReference type="PROSITE" id="PS50090">
    <property type="entry name" value="MYB_LIKE"/>
    <property type="match status" value="1"/>
</dbReference>
<feature type="compositionally biased region" description="Polar residues" evidence="2">
    <location>
        <begin position="1369"/>
        <end position="1393"/>
    </location>
</feature>
<feature type="compositionally biased region" description="Basic and acidic residues" evidence="2">
    <location>
        <begin position="968"/>
        <end position="978"/>
    </location>
</feature>
<feature type="compositionally biased region" description="Basic and acidic residues" evidence="2">
    <location>
        <begin position="1040"/>
        <end position="1051"/>
    </location>
</feature>
<feature type="domain" description="SANT" evidence="4">
    <location>
        <begin position="44"/>
        <end position="95"/>
    </location>
</feature>
<evidence type="ECO:0000256" key="1">
    <source>
        <dbReference type="ARBA" id="ARBA00010097"/>
    </source>
</evidence>
<dbReference type="OMA" id="RGAETHY"/>
<feature type="domain" description="Myb-like" evidence="3">
    <location>
        <begin position="216"/>
        <end position="260"/>
    </location>
</feature>
<dbReference type="GO" id="GO:0032991">
    <property type="term" value="C:protein-containing complex"/>
    <property type="evidence" value="ECO:0007669"/>
    <property type="project" value="UniProtKB-ARBA"/>
</dbReference>
<dbReference type="Gene3D" id="1.10.10.60">
    <property type="entry name" value="Homeodomain-like"/>
    <property type="match status" value="1"/>
</dbReference>
<evidence type="ECO:0000256" key="2">
    <source>
        <dbReference type="SAM" id="MobiDB-lite"/>
    </source>
</evidence>
<dbReference type="FunFam" id="1.10.10.60:FF:000026">
    <property type="entry name" value="Nuclear receptor corepressor 2 isoform 1"/>
    <property type="match status" value="1"/>
</dbReference>
<feature type="compositionally biased region" description="Low complexity" evidence="2">
    <location>
        <begin position="1296"/>
        <end position="1308"/>
    </location>
</feature>
<dbReference type="GO" id="GO:0030223">
    <property type="term" value="P:neutrophil differentiation"/>
    <property type="evidence" value="ECO:0007669"/>
    <property type="project" value="Ensembl"/>
</dbReference>
<dbReference type="Pfam" id="PF00249">
    <property type="entry name" value="Myb_DNA-binding"/>
    <property type="match status" value="2"/>
</dbReference>
<feature type="region of interest" description="Disordered" evidence="2">
    <location>
        <begin position="607"/>
        <end position="635"/>
    </location>
</feature>
<dbReference type="GeneTree" id="ENSGT00940000159022"/>
<dbReference type="InterPro" id="IPR017930">
    <property type="entry name" value="Myb_dom"/>
</dbReference>
<dbReference type="GO" id="GO:0000785">
    <property type="term" value="C:chromatin"/>
    <property type="evidence" value="ECO:0007669"/>
    <property type="project" value="TreeGrafter"/>
</dbReference>
<feature type="compositionally biased region" description="Polar residues" evidence="2">
    <location>
        <begin position="1027"/>
        <end position="1039"/>
    </location>
</feature>
<dbReference type="GO" id="GO:0000122">
    <property type="term" value="P:negative regulation of transcription by RNA polymerase II"/>
    <property type="evidence" value="ECO:0007669"/>
    <property type="project" value="TreeGrafter"/>
</dbReference>
<accession>H3CDB0</accession>
<feature type="compositionally biased region" description="Polar residues" evidence="2">
    <location>
        <begin position="201"/>
        <end position="216"/>
    </location>
</feature>
<feature type="compositionally biased region" description="Low complexity" evidence="2">
    <location>
        <begin position="1866"/>
        <end position="1878"/>
    </location>
</feature>
<feature type="compositionally biased region" description="Polar residues" evidence="2">
    <location>
        <begin position="325"/>
        <end position="338"/>
    </location>
</feature>
<dbReference type="GO" id="GO:0005654">
    <property type="term" value="C:nucleoplasm"/>
    <property type="evidence" value="ECO:0007669"/>
    <property type="project" value="UniProtKB-ARBA"/>
</dbReference>
<feature type="compositionally biased region" description="Basic and acidic residues" evidence="2">
    <location>
        <begin position="268"/>
        <end position="280"/>
    </location>
</feature>
<dbReference type="InterPro" id="IPR001005">
    <property type="entry name" value="SANT/Myb"/>
</dbReference>
<keyword evidence="7" id="KW-1185">Reference proteome</keyword>
<feature type="region of interest" description="Disordered" evidence="2">
    <location>
        <begin position="1285"/>
        <end position="1533"/>
    </location>
</feature>
<dbReference type="GO" id="GO:0060218">
    <property type="term" value="P:hematopoietic stem cell differentiation"/>
    <property type="evidence" value="ECO:0007669"/>
    <property type="project" value="Ensembl"/>
</dbReference>
<feature type="compositionally biased region" description="Polar residues" evidence="2">
    <location>
        <begin position="1632"/>
        <end position="1643"/>
    </location>
</feature>
<reference evidence="6" key="2">
    <citation type="submission" date="2025-08" db="UniProtKB">
        <authorList>
            <consortium name="Ensembl"/>
        </authorList>
    </citation>
    <scope>IDENTIFICATION</scope>
</reference>
<feature type="compositionally biased region" description="Basic and acidic residues" evidence="2">
    <location>
        <begin position="407"/>
        <end position="441"/>
    </location>
</feature>
<dbReference type="PANTHER" id="PTHR13992:SF21">
    <property type="entry name" value="NUCLEAR RECEPTOR COREPRESSOR 2"/>
    <property type="match status" value="1"/>
</dbReference>
<feature type="region of interest" description="Disordered" evidence="2">
    <location>
        <begin position="1565"/>
        <end position="1594"/>
    </location>
</feature>
<dbReference type="PROSITE" id="PS51294">
    <property type="entry name" value="HTH_MYB"/>
    <property type="match status" value="1"/>
</dbReference>
<feature type="compositionally biased region" description="Acidic residues" evidence="2">
    <location>
        <begin position="313"/>
        <end position="322"/>
    </location>
</feature>
<name>H3CDB0_TETNG</name>
<dbReference type="InterPro" id="IPR017884">
    <property type="entry name" value="SANT_dom"/>
</dbReference>
<evidence type="ECO:0000313" key="7">
    <source>
        <dbReference type="Proteomes" id="UP000007303"/>
    </source>
</evidence>
<feature type="compositionally biased region" description="Polar residues" evidence="2">
    <location>
        <begin position="794"/>
        <end position="808"/>
    </location>
</feature>
<feature type="compositionally biased region" description="Low complexity" evidence="2">
    <location>
        <begin position="1845"/>
        <end position="1855"/>
    </location>
</feature>
<sequence length="1958" mass="211379">NTEKQMRQLAVIPPMLFDAEQQRIKFINMNGLMDDPMKVYKDRQVMNMWSEQEKETFREKFIQHPKNFGLIASFLERKTVAECVLFYYLTKKNENYKNIVRRNYRRRGRSQNTERLEHQIRKNRQMSLEKANKHQELVSVQTSVSPQDKGSEIADDTSGEDAEDKEPAVAFKGRRTANSQGRRKGRITRSMTSEVEETATPPLNNELANLEMSESSRWTEEEMETAKKGLLQYGRNWSAIAKMVGSKTVSQCKNFYFNYKKRQKLDEILQQHKMKSEKERKARRKGKPTQSEETSSSYPAEEEELEGSGASGNEEEAPEDVEGGANNSSDTESLPSPHSSEDSKTKEDASTRSKAGSNAGDKDSAGSGVGPAGDEKAPVKEEAAIKQEVKTEPGEPSKEQSTAPSDATDKKPPAEEMEEAKSSAKSSKKEQGTKPGSHGDSDSSATCSADEVEETENAEKSRITPPRPSLLNYTQDGVISSPLQKPMDLKQLKQRAAAIPPIMPEASMLAEQHSGGGKAAVPPHALALYQQQITMAHGESSQEGKQQQPLPGQLGKQQPYHPQADRDRDSPQIRSRSPSSSDKDGTGTTNATRRLPALFQSFHKSRAFSPHNESKKHAVGPDEARAPGLGRLVPSPYPMSPRDIAKISHDQHLLHFNSFQQGAHPAIVGLPQDGGRLAAVRPLSMPEPPPLISSTKQGGSITQGTPVQLHSPAHSLDHGKMLPTPMGLSWMDQRKVGSFPVIKQEQLSPHSLSSQADMSTQQAPHDAAAGRASIAAVQGGSITKGIPGTRMHSESSVSHRGGSITQGTPADVLYKGTITRLITEDSASRIERERDEVLSKGHVVYEGISGHILTYDRTPKDEGRGLGQPGEILGLKRPYDVMEGGISRGLPLRDSLSAASCEGLIGRAMPHDRDSPHHTPYKDAHHIRGSISQGIPRHLDPQDGYLRREAKQMKREGSPLRVSGPHSDSLKAREGRAPTGKEVDCYIRLIPRDELRQPGKESIIAQGTPMKQEAAASGKRHDVRSIIASSPRSFHNTPSHLERSHYEEAPKGRPSAVVSTASPIARSSPLTLGSDQGTKSHHSPVGYEDKCGLRSSYPGPSHRGSPLSREAGQRQSDGSSKNPSQERKATPTPREMSATKSPLSAVPDQQTYERLLQGLGAADVYRQIPLAFDPAALPRGIHLDPAAYYMPRHLAPSPGYPHPYPYLIRGFPDTAALENRQTLLNDYITSQQMHQWPAAAAMAAQRSDLLRGLAPRDQPLTLPYSAAPRGPSSSPMDRITYIPGGSTSFPGRPYTPSSISPVGSSHISKIQSTSAEKGGAVGNVEHAPIWRPGTEHSLGSSNSGGVRASSQSYGHQHSPVSPRTHENVQQRPSVLHNTGGKSLSVADHSSPSVFRSMPSGPARYQSYPGHLQRTSVPPEAYAPAVDSGAAKEQNREGGKARPGLPKHMQEQHMGKSEPKLSSPIPGGLYPGSYPPPPSRSQHLLPAQPETPPARGESATPGREKSQSKAMSMQEQELRALGKTPRRCPAPVSGRIKRTPELACTSCRPEPDQISLSPLVRNLSAQQKMEPHSLYRPPSEERLSPGQQPPSPCVKGSQRVVTLAQHISEVITKDYTRQQSYHGFPVLDLTRPPSVSQLPATSQEAGPGPRYQEAGSKALLGPCRSPPQSKTSPVSVSNDGIEPVSPAGANSEPDVQGAASYPSEQAEKGMGSRSPPSSSQPPAFFSKLTENTSAIVKSKKQEMIKKMTVVGSEGDFNAGQPGTEIFNMPASTTAGPVSVRCHPAPEAPSNSIGLEAIIRKALMGNYDEQSETHAPRSSSPKVRCQPFPPPPGAPRGCGASPGGGAKSSKSGGSSNGRKAKSPGPGLSSGERPSSVSSVHSEGDCNRRTPLTSRVWEDRPSSTGSTPTPFPCSPLVMRLPSGTMSAPSPSPAPPGAQGPGWEEASKPLLMSEYEPLSDSE</sequence>
<feature type="compositionally biased region" description="Polar residues" evidence="2">
    <location>
        <begin position="1337"/>
        <end position="1362"/>
    </location>
</feature>
<feature type="compositionally biased region" description="Basic and acidic residues" evidence="2">
    <location>
        <begin position="373"/>
        <end position="398"/>
    </location>
</feature>
<feature type="compositionally biased region" description="Polar residues" evidence="2">
    <location>
        <begin position="1068"/>
        <end position="1077"/>
    </location>
</feature>